<dbReference type="RefSeq" id="WP_025655507.1">
    <property type="nucleotide sequence ID" value="NZ_QVIA01000012.1"/>
</dbReference>
<reference evidence="1 2" key="1">
    <citation type="submission" date="2018-08" db="EMBL/GenBank/DDBJ databases">
        <title>A genome reference for cultivated species of the human gut microbiota.</title>
        <authorList>
            <person name="Zou Y."/>
            <person name="Xue W."/>
            <person name="Luo G."/>
        </authorList>
    </citation>
    <scope>NUCLEOTIDE SEQUENCE [LARGE SCALE GENOMIC DNA]</scope>
    <source>
        <strain evidence="1 2">AF19-21</strain>
    </source>
</reference>
<dbReference type="AlphaFoldDB" id="A0A3E2WWQ4"/>
<evidence type="ECO:0000313" key="2">
    <source>
        <dbReference type="Proteomes" id="UP000261111"/>
    </source>
</evidence>
<gene>
    <name evidence="1" type="ORF">DWX41_12400</name>
</gene>
<name>A0A3E2WWQ4_9FIRM</name>
<dbReference type="Proteomes" id="UP000261111">
    <property type="component" value="Unassembled WGS sequence"/>
</dbReference>
<evidence type="ECO:0000313" key="1">
    <source>
        <dbReference type="EMBL" id="RGC31603.1"/>
    </source>
</evidence>
<proteinExistence type="predicted"/>
<organism evidence="1 2">
    <name type="scientific">Hungatella hathewayi</name>
    <dbReference type="NCBI Taxonomy" id="154046"/>
    <lineage>
        <taxon>Bacteria</taxon>
        <taxon>Bacillati</taxon>
        <taxon>Bacillota</taxon>
        <taxon>Clostridia</taxon>
        <taxon>Lachnospirales</taxon>
        <taxon>Lachnospiraceae</taxon>
        <taxon>Hungatella</taxon>
    </lineage>
</organism>
<comment type="caution">
    <text evidence="1">The sequence shown here is derived from an EMBL/GenBank/DDBJ whole genome shotgun (WGS) entry which is preliminary data.</text>
</comment>
<dbReference type="EMBL" id="QVIA01000012">
    <property type="protein sequence ID" value="RGC31603.1"/>
    <property type="molecule type" value="Genomic_DNA"/>
</dbReference>
<dbReference type="GeneID" id="93333553"/>
<sequence>MRKRDQGIIIHRNHGYWNDDRQSECVHCMKAGVEIALKYLEMEQEDADKLPYAENIFHWE</sequence>
<accession>A0A3E2WWQ4</accession>
<protein>
    <submittedName>
        <fullName evidence="1">Uncharacterized protein</fullName>
    </submittedName>
</protein>